<dbReference type="EMBL" id="LAZR01006473">
    <property type="protein sequence ID" value="KKM91876.1"/>
    <property type="molecule type" value="Genomic_DNA"/>
</dbReference>
<organism evidence="1">
    <name type="scientific">marine sediment metagenome</name>
    <dbReference type="NCBI Taxonomy" id="412755"/>
    <lineage>
        <taxon>unclassified sequences</taxon>
        <taxon>metagenomes</taxon>
        <taxon>ecological metagenomes</taxon>
    </lineage>
</organism>
<comment type="caution">
    <text evidence="1">The sequence shown here is derived from an EMBL/GenBank/DDBJ whole genome shotgun (WGS) entry which is preliminary data.</text>
</comment>
<gene>
    <name evidence="1" type="ORF">LCGC14_1224040</name>
</gene>
<sequence length="34" mass="4026">IKKGIKEKVHNIYNKNLSMEEKSKLTRIDIKNLV</sequence>
<accession>A0A0F9LXM2</accession>
<feature type="non-terminal residue" evidence="1">
    <location>
        <position position="1"/>
    </location>
</feature>
<proteinExistence type="predicted"/>
<reference evidence="1" key="1">
    <citation type="journal article" date="2015" name="Nature">
        <title>Complex archaea that bridge the gap between prokaryotes and eukaryotes.</title>
        <authorList>
            <person name="Spang A."/>
            <person name="Saw J.H."/>
            <person name="Jorgensen S.L."/>
            <person name="Zaremba-Niedzwiedzka K."/>
            <person name="Martijn J."/>
            <person name="Lind A.E."/>
            <person name="van Eijk R."/>
            <person name="Schleper C."/>
            <person name="Guy L."/>
            <person name="Ettema T.J."/>
        </authorList>
    </citation>
    <scope>NUCLEOTIDE SEQUENCE</scope>
</reference>
<protein>
    <submittedName>
        <fullName evidence="1">Uncharacterized protein</fullName>
    </submittedName>
</protein>
<name>A0A0F9LXM2_9ZZZZ</name>
<evidence type="ECO:0000313" key="1">
    <source>
        <dbReference type="EMBL" id="KKM91876.1"/>
    </source>
</evidence>
<dbReference type="AlphaFoldDB" id="A0A0F9LXM2"/>